<protein>
    <submittedName>
        <fullName evidence="2">Uncharacterized protein</fullName>
    </submittedName>
</protein>
<evidence type="ECO:0000313" key="2">
    <source>
        <dbReference type="EMBL" id="QDT11029.1"/>
    </source>
</evidence>
<feature type="region of interest" description="Disordered" evidence="1">
    <location>
        <begin position="1"/>
        <end position="29"/>
    </location>
</feature>
<organism evidence="2 3">
    <name type="scientific">Stieleria marina</name>
    <dbReference type="NCBI Taxonomy" id="1930275"/>
    <lineage>
        <taxon>Bacteria</taxon>
        <taxon>Pseudomonadati</taxon>
        <taxon>Planctomycetota</taxon>
        <taxon>Planctomycetia</taxon>
        <taxon>Pirellulales</taxon>
        <taxon>Pirellulaceae</taxon>
        <taxon>Stieleria</taxon>
    </lineage>
</organism>
<sequence>MLVARQSPYHNEKAGGERTRAVRHETGQSKKALLEACSVGERDGPAIRAVDNPLGNTLLRSDACFCSVGDHE</sequence>
<keyword evidence="3" id="KW-1185">Reference proteome</keyword>
<dbReference type="Proteomes" id="UP000319817">
    <property type="component" value="Chromosome"/>
</dbReference>
<dbReference type="EMBL" id="CP036526">
    <property type="protein sequence ID" value="QDT11029.1"/>
    <property type="molecule type" value="Genomic_DNA"/>
</dbReference>
<evidence type="ECO:0000256" key="1">
    <source>
        <dbReference type="SAM" id="MobiDB-lite"/>
    </source>
</evidence>
<dbReference type="AlphaFoldDB" id="A0A517NV79"/>
<name>A0A517NV79_9BACT</name>
<gene>
    <name evidence="2" type="ORF">K239x_30220</name>
</gene>
<accession>A0A517NV79</accession>
<proteinExistence type="predicted"/>
<evidence type="ECO:0000313" key="3">
    <source>
        <dbReference type="Proteomes" id="UP000319817"/>
    </source>
</evidence>
<reference evidence="2 3" key="1">
    <citation type="submission" date="2019-02" db="EMBL/GenBank/DDBJ databases">
        <title>Deep-cultivation of Planctomycetes and their phenomic and genomic characterization uncovers novel biology.</title>
        <authorList>
            <person name="Wiegand S."/>
            <person name="Jogler M."/>
            <person name="Boedeker C."/>
            <person name="Pinto D."/>
            <person name="Vollmers J."/>
            <person name="Rivas-Marin E."/>
            <person name="Kohn T."/>
            <person name="Peeters S.H."/>
            <person name="Heuer A."/>
            <person name="Rast P."/>
            <person name="Oberbeckmann S."/>
            <person name="Bunk B."/>
            <person name="Jeske O."/>
            <person name="Meyerdierks A."/>
            <person name="Storesund J.E."/>
            <person name="Kallscheuer N."/>
            <person name="Luecker S."/>
            <person name="Lage O.M."/>
            <person name="Pohl T."/>
            <person name="Merkel B.J."/>
            <person name="Hornburger P."/>
            <person name="Mueller R.-W."/>
            <person name="Bruemmer F."/>
            <person name="Labrenz M."/>
            <person name="Spormann A.M."/>
            <person name="Op den Camp H."/>
            <person name="Overmann J."/>
            <person name="Amann R."/>
            <person name="Jetten M.S.M."/>
            <person name="Mascher T."/>
            <person name="Medema M.H."/>
            <person name="Devos D.P."/>
            <person name="Kaster A.-K."/>
            <person name="Ovreas L."/>
            <person name="Rohde M."/>
            <person name="Galperin M.Y."/>
            <person name="Jogler C."/>
        </authorList>
    </citation>
    <scope>NUCLEOTIDE SEQUENCE [LARGE SCALE GENOMIC DNA]</scope>
    <source>
        <strain evidence="2 3">K23_9</strain>
    </source>
</reference>
<feature type="compositionally biased region" description="Basic and acidic residues" evidence="1">
    <location>
        <begin position="10"/>
        <end position="28"/>
    </location>
</feature>